<sequence length="229" mass="25999">MFRSLQALPQTASKLKNTLSPQMLYHQSRRTYLTYHDPGLRQTANELQANIPGTNTPQYPTSKADFEMMENSLHEYHVRYGNKNSFNEESRTITIRNGQVGPGIVQDPEKERLAHEASHGAQHDAIMTLNAGPSQFTKTENFYQSPHNALALEGAALVTQWQVRENSVNLSPFAQKSVRDHFQKYVNLPGSAYAGSKFNVAEQNFNSLPEHDYSRKRLATTNMKFQNLK</sequence>
<keyword evidence="2" id="KW-1185">Reference proteome</keyword>
<dbReference type="AlphaFoldDB" id="A0A0B6RU01"/>
<dbReference type="HOGENOM" id="CLU_1207956_0_0_4"/>
<gene>
    <name evidence="1" type="ORF">BGL_1c00110</name>
</gene>
<dbReference type="Proteomes" id="UP000031838">
    <property type="component" value="Chromosome 1"/>
</dbReference>
<evidence type="ECO:0000313" key="1">
    <source>
        <dbReference type="EMBL" id="AJK44565.1"/>
    </source>
</evidence>
<reference evidence="2" key="1">
    <citation type="submission" date="2011-03" db="EMBL/GenBank/DDBJ databases">
        <authorList>
            <person name="Voget S."/>
            <person name="Streit W.R."/>
            <person name="Jaeger K.E."/>
            <person name="Daniel R."/>
        </authorList>
    </citation>
    <scope>NUCLEOTIDE SEQUENCE [LARGE SCALE GENOMIC DNA]</scope>
    <source>
        <strain evidence="2">PG1</strain>
    </source>
</reference>
<name>A0A0B6RU01_BURPL</name>
<accession>A0A0B6RU01</accession>
<proteinExistence type="predicted"/>
<dbReference type="KEGG" id="bgp:BGL_1c00110"/>
<reference evidence="1 2" key="2">
    <citation type="journal article" date="2016" name="Appl. Microbiol. Biotechnol.">
        <title>Mutations improving production and secretion of extracellular lipase by Burkholderia glumae PG1.</title>
        <authorList>
            <person name="Knapp A."/>
            <person name="Voget S."/>
            <person name="Gao R."/>
            <person name="Zaburannyi N."/>
            <person name="Krysciak D."/>
            <person name="Breuer M."/>
            <person name="Hauer B."/>
            <person name="Streit W.R."/>
            <person name="Muller R."/>
            <person name="Daniel R."/>
            <person name="Jaeger K.E."/>
        </authorList>
    </citation>
    <scope>NUCLEOTIDE SEQUENCE [LARGE SCALE GENOMIC DNA]</scope>
    <source>
        <strain evidence="1 2">PG1</strain>
    </source>
</reference>
<organism evidence="1 2">
    <name type="scientific">Burkholderia plantarii</name>
    <dbReference type="NCBI Taxonomy" id="41899"/>
    <lineage>
        <taxon>Bacteria</taxon>
        <taxon>Pseudomonadati</taxon>
        <taxon>Pseudomonadota</taxon>
        <taxon>Betaproteobacteria</taxon>
        <taxon>Burkholderiales</taxon>
        <taxon>Burkholderiaceae</taxon>
        <taxon>Burkholderia</taxon>
    </lineage>
</organism>
<protein>
    <submittedName>
        <fullName evidence="1">Uncharacterized protein</fullName>
    </submittedName>
</protein>
<evidence type="ECO:0000313" key="2">
    <source>
        <dbReference type="Proteomes" id="UP000031838"/>
    </source>
</evidence>
<dbReference type="EMBL" id="CP002580">
    <property type="protein sequence ID" value="AJK44565.1"/>
    <property type="molecule type" value="Genomic_DNA"/>
</dbReference>